<dbReference type="Gene3D" id="3.40.50.1970">
    <property type="match status" value="1"/>
</dbReference>
<dbReference type="Pfam" id="PF25137">
    <property type="entry name" value="ADH_Fe_C"/>
    <property type="match status" value="1"/>
</dbReference>
<comment type="caution">
    <text evidence="4">The sequence shown here is derived from an EMBL/GenBank/DDBJ whole genome shotgun (WGS) entry which is preliminary data.</text>
</comment>
<dbReference type="GO" id="GO:1990362">
    <property type="term" value="F:butanol dehydrogenase (NAD+) activity"/>
    <property type="evidence" value="ECO:0007669"/>
    <property type="project" value="InterPro"/>
</dbReference>
<proteinExistence type="predicted"/>
<keyword evidence="1" id="KW-0560">Oxidoreductase</keyword>
<dbReference type="FunFam" id="3.40.50.1970:FF:000003">
    <property type="entry name" value="Alcohol dehydrogenase, iron-containing"/>
    <property type="match status" value="1"/>
</dbReference>
<dbReference type="CDD" id="cd08187">
    <property type="entry name" value="BDH"/>
    <property type="match status" value="1"/>
</dbReference>
<evidence type="ECO:0000259" key="3">
    <source>
        <dbReference type="Pfam" id="PF25137"/>
    </source>
</evidence>
<dbReference type="STRING" id="1134406.ADN00_00825"/>
<dbReference type="GO" id="GO:1990002">
    <property type="term" value="F:methylglyoxal reductase (NADPH) (acetol producing) activity"/>
    <property type="evidence" value="ECO:0007669"/>
    <property type="project" value="TreeGrafter"/>
</dbReference>
<feature type="domain" description="Fe-containing alcohol dehydrogenase-like C-terminal" evidence="3">
    <location>
        <begin position="190"/>
        <end position="359"/>
    </location>
</feature>
<dbReference type="EMBL" id="LGCL01000002">
    <property type="protein sequence ID" value="KPL81101.1"/>
    <property type="molecule type" value="Genomic_DNA"/>
</dbReference>
<dbReference type="InterPro" id="IPR001670">
    <property type="entry name" value="ADH_Fe/GldA"/>
</dbReference>
<gene>
    <name evidence="4" type="ORF">ADN00_00825</name>
</gene>
<dbReference type="RefSeq" id="WP_075061051.1">
    <property type="nucleotide sequence ID" value="NZ_LGCL01000002.1"/>
</dbReference>
<dbReference type="Proteomes" id="UP000050417">
    <property type="component" value="Unassembled WGS sequence"/>
</dbReference>
<dbReference type="InterPro" id="IPR056798">
    <property type="entry name" value="ADH_Fe_C"/>
</dbReference>
<dbReference type="Gene3D" id="1.20.1090.10">
    <property type="entry name" value="Dehydroquinate synthase-like - alpha domain"/>
    <property type="match status" value="1"/>
</dbReference>
<name>A0A0P6XMM6_9CHLR</name>
<dbReference type="InterPro" id="IPR044731">
    <property type="entry name" value="BDH-like"/>
</dbReference>
<evidence type="ECO:0000313" key="5">
    <source>
        <dbReference type="Proteomes" id="UP000050417"/>
    </source>
</evidence>
<evidence type="ECO:0000313" key="4">
    <source>
        <dbReference type="EMBL" id="KPL81101.1"/>
    </source>
</evidence>
<protein>
    <submittedName>
        <fullName evidence="4">Aldehyde reductase</fullName>
    </submittedName>
</protein>
<keyword evidence="5" id="KW-1185">Reference proteome</keyword>
<organism evidence="4 5">
    <name type="scientific">Ornatilinea apprima</name>
    <dbReference type="NCBI Taxonomy" id="1134406"/>
    <lineage>
        <taxon>Bacteria</taxon>
        <taxon>Bacillati</taxon>
        <taxon>Chloroflexota</taxon>
        <taxon>Anaerolineae</taxon>
        <taxon>Anaerolineales</taxon>
        <taxon>Anaerolineaceae</taxon>
        <taxon>Ornatilinea</taxon>
    </lineage>
</organism>
<dbReference type="SUPFAM" id="SSF56796">
    <property type="entry name" value="Dehydroquinate synthase-like"/>
    <property type="match status" value="1"/>
</dbReference>
<dbReference type="GO" id="GO:0005829">
    <property type="term" value="C:cytosol"/>
    <property type="evidence" value="ECO:0007669"/>
    <property type="project" value="TreeGrafter"/>
</dbReference>
<feature type="domain" description="Alcohol dehydrogenase iron-type/glycerol dehydrogenase GldA" evidence="2">
    <location>
        <begin position="9"/>
        <end position="175"/>
    </location>
</feature>
<evidence type="ECO:0000259" key="2">
    <source>
        <dbReference type="Pfam" id="PF00465"/>
    </source>
</evidence>
<dbReference type="AlphaFoldDB" id="A0A0P6XMM6"/>
<accession>A0A0P6XMM6</accession>
<sequence length="385" mass="42571">MDNFSFYNPTRIVFGKGSIANLPTQLATDQSILMLYGGGSIKKNFIYNDVKAALAGYRVIEFGGVPSNPEYEVCMQAADVVLREKIGFILAVGGGSVIDAAKFIAAVARNPQVEAWDIVSKKAPLRGALPIGVVLTLAATGSEMNNISVISRKSTQEKYAFSSDALYPQFSILDPQTTYTLPVEQIRNGLVDAFIHAGEQYMTFPNRNPLVDRQAEAIFSTLIEIAQDALRTPADYDARAAYMWCATQALNGHLRCGAPQDWATHRIGHELTALYGLAHAESLAPIWISLLRYKLEDKMEKLAQYGRRLWNLKMPDPRALAGQAIDRTEAFFNSIGMPTHLREFGVDAEAAAREIEHRFTERNVVWGENQDITPEVSAEIVRQAV</sequence>
<evidence type="ECO:0000256" key="1">
    <source>
        <dbReference type="ARBA" id="ARBA00023002"/>
    </source>
</evidence>
<reference evidence="4 5" key="1">
    <citation type="submission" date="2015-07" db="EMBL/GenBank/DDBJ databases">
        <title>Genome sequence of Ornatilinea apprima DSM 23815.</title>
        <authorList>
            <person name="Hemp J."/>
            <person name="Ward L.M."/>
            <person name="Pace L.A."/>
            <person name="Fischer W.W."/>
        </authorList>
    </citation>
    <scope>NUCLEOTIDE SEQUENCE [LARGE SCALE GENOMIC DNA]</scope>
    <source>
        <strain evidence="4 5">P3M-1</strain>
    </source>
</reference>
<dbReference type="Pfam" id="PF00465">
    <property type="entry name" value="Fe-ADH"/>
    <property type="match status" value="1"/>
</dbReference>
<dbReference type="PANTHER" id="PTHR43633:SF1">
    <property type="entry name" value="ALCOHOL DEHYDROGENASE YQHD"/>
    <property type="match status" value="1"/>
</dbReference>
<dbReference type="PATRIC" id="fig|1134406.4.peg.3563"/>
<dbReference type="OrthoDB" id="9801156at2"/>
<dbReference type="GO" id="GO:0008106">
    <property type="term" value="F:alcohol dehydrogenase (NADP+) activity"/>
    <property type="evidence" value="ECO:0007669"/>
    <property type="project" value="TreeGrafter"/>
</dbReference>
<dbReference type="PANTHER" id="PTHR43633">
    <property type="entry name" value="ALCOHOL DEHYDROGENASE YQHD"/>
    <property type="match status" value="1"/>
</dbReference>
<dbReference type="GO" id="GO:0046872">
    <property type="term" value="F:metal ion binding"/>
    <property type="evidence" value="ECO:0007669"/>
    <property type="project" value="InterPro"/>
</dbReference>